<dbReference type="OrthoDB" id="10345947at2759"/>
<dbReference type="GeneID" id="27684619"/>
<dbReference type="EMBL" id="KQ257451">
    <property type="protein sequence ID" value="KND03434.1"/>
    <property type="molecule type" value="Genomic_DNA"/>
</dbReference>
<dbReference type="RefSeq" id="XP_016611474.1">
    <property type="nucleotide sequence ID" value="XM_016749248.1"/>
</dbReference>
<organism evidence="2 3">
    <name type="scientific">Spizellomyces punctatus (strain DAOM BR117)</name>
    <dbReference type="NCBI Taxonomy" id="645134"/>
    <lineage>
        <taxon>Eukaryota</taxon>
        <taxon>Fungi</taxon>
        <taxon>Fungi incertae sedis</taxon>
        <taxon>Chytridiomycota</taxon>
        <taxon>Chytridiomycota incertae sedis</taxon>
        <taxon>Chytridiomycetes</taxon>
        <taxon>Spizellomycetales</taxon>
        <taxon>Spizellomycetaceae</taxon>
        <taxon>Spizellomyces</taxon>
    </lineage>
</organism>
<name>A0A0L0HR69_SPIPD</name>
<keyword evidence="3" id="KW-1185">Reference proteome</keyword>
<dbReference type="RefSeq" id="XP_016611473.1">
    <property type="nucleotide sequence ID" value="XM_016749247.1"/>
</dbReference>
<reference evidence="2 3" key="1">
    <citation type="submission" date="2009-08" db="EMBL/GenBank/DDBJ databases">
        <title>The Genome Sequence of Spizellomyces punctatus strain DAOM BR117.</title>
        <authorList>
            <consortium name="The Broad Institute Genome Sequencing Platform"/>
            <person name="Russ C."/>
            <person name="Cuomo C."/>
            <person name="Shea T."/>
            <person name="Young S.K."/>
            <person name="Zeng Q."/>
            <person name="Koehrsen M."/>
            <person name="Haas B."/>
            <person name="Borodovsky M."/>
            <person name="Guigo R."/>
            <person name="Alvarado L."/>
            <person name="Berlin A."/>
            <person name="Bochicchio J."/>
            <person name="Borenstein D."/>
            <person name="Chapman S."/>
            <person name="Chen Z."/>
            <person name="Engels R."/>
            <person name="Freedman E."/>
            <person name="Gellesch M."/>
            <person name="Goldberg J."/>
            <person name="Griggs A."/>
            <person name="Gujja S."/>
            <person name="Heiman D."/>
            <person name="Hepburn T."/>
            <person name="Howarth C."/>
            <person name="Jen D."/>
            <person name="Larson L."/>
            <person name="Lewis B."/>
            <person name="Mehta T."/>
            <person name="Park D."/>
            <person name="Pearson M."/>
            <person name="Roberts A."/>
            <person name="Saif S."/>
            <person name="Shenoy N."/>
            <person name="Sisk P."/>
            <person name="Stolte C."/>
            <person name="Sykes S."/>
            <person name="Thomson T."/>
            <person name="Walk T."/>
            <person name="White J."/>
            <person name="Yandava C."/>
            <person name="Burger G."/>
            <person name="Gray M.W."/>
            <person name="Holland P.W.H."/>
            <person name="King N."/>
            <person name="Lang F.B.F."/>
            <person name="Roger A.J."/>
            <person name="Ruiz-Trillo I."/>
            <person name="Lander E."/>
            <person name="Nusbaum C."/>
        </authorList>
    </citation>
    <scope>NUCLEOTIDE SEQUENCE [LARGE SCALE GENOMIC DNA]</scope>
    <source>
        <strain evidence="2 3">DAOM BR117</strain>
    </source>
</reference>
<gene>
    <name evidence="2" type="ORF">SPPG_00919</name>
</gene>
<evidence type="ECO:0000313" key="2">
    <source>
        <dbReference type="EMBL" id="KND03435.1"/>
    </source>
</evidence>
<proteinExistence type="predicted"/>
<evidence type="ECO:0000313" key="3">
    <source>
        <dbReference type="Proteomes" id="UP000053201"/>
    </source>
</evidence>
<dbReference type="AlphaFoldDB" id="A0A0L0HR69"/>
<dbReference type="Proteomes" id="UP000053201">
    <property type="component" value="Unassembled WGS sequence"/>
</dbReference>
<sequence length="243" mass="27934">MKCRWCLCRDATYPAPIRAYYDRRIGPKHPIPPVRWASFRDKNMPSSGVPSVPTTVLTVTSSSKEKKKRFTWIRMPVVIPPRTTSRKWPNQALAHTTSPQRQPAPTTSPLPRRRLSTVLVDTLRRRTERLRNLFRRPSTTGDSLYNGCFRTNARDPPRPQTRNEICSRCLNVWSYAVSATPTLPAYRTEPVTPLDGPFPCEQIISLYSPAARPLTSHWDSLSRFQRDFLDASVDDPILLRYLD</sequence>
<dbReference type="VEuPathDB" id="FungiDB:SPPG_00919"/>
<accession>A0A0L0HR69</accession>
<feature type="region of interest" description="Disordered" evidence="1">
    <location>
        <begin position="83"/>
        <end position="113"/>
    </location>
</feature>
<evidence type="ECO:0000256" key="1">
    <source>
        <dbReference type="SAM" id="MobiDB-lite"/>
    </source>
</evidence>
<feature type="compositionally biased region" description="Polar residues" evidence="1">
    <location>
        <begin position="83"/>
        <end position="109"/>
    </location>
</feature>
<dbReference type="EMBL" id="KQ257451">
    <property type="protein sequence ID" value="KND03435.1"/>
    <property type="molecule type" value="Genomic_DNA"/>
</dbReference>
<protein>
    <submittedName>
        <fullName evidence="2">Uncharacterized protein</fullName>
    </submittedName>
</protein>